<proteinExistence type="predicted"/>
<dbReference type="Proteomes" id="UP000236291">
    <property type="component" value="Unassembled WGS sequence"/>
</dbReference>
<dbReference type="InterPro" id="IPR001148">
    <property type="entry name" value="CA_dom"/>
</dbReference>
<feature type="domain" description="Alpha-carbonic anhydrase" evidence="1">
    <location>
        <begin position="1"/>
        <end position="83"/>
    </location>
</feature>
<accession>A0A2K3JRQ5</accession>
<reference evidence="2 3" key="1">
    <citation type="journal article" date="2014" name="Am. J. Bot.">
        <title>Genome assembly and annotation for red clover (Trifolium pratense; Fabaceae).</title>
        <authorList>
            <person name="Istvanek J."/>
            <person name="Jaros M."/>
            <person name="Krenek A."/>
            <person name="Repkova J."/>
        </authorList>
    </citation>
    <scope>NUCLEOTIDE SEQUENCE [LARGE SCALE GENOMIC DNA]</scope>
    <source>
        <strain evidence="3">cv. Tatra</strain>
        <tissue evidence="2">Young leaves</tissue>
    </source>
</reference>
<dbReference type="InterPro" id="IPR036398">
    <property type="entry name" value="CA_dom_sf"/>
</dbReference>
<dbReference type="ExpressionAtlas" id="A0A2K3JRQ5">
    <property type="expression patterns" value="baseline"/>
</dbReference>
<dbReference type="EMBL" id="ASHM01075141">
    <property type="protein sequence ID" value="PNX56717.1"/>
    <property type="molecule type" value="Genomic_DNA"/>
</dbReference>
<comment type="caution">
    <text evidence="2">The sequence shown here is derived from an EMBL/GenBank/DDBJ whole genome shotgun (WGS) entry which is preliminary data.</text>
</comment>
<sequence>RHEAELHLVHLTEDNTGIAVIAALYNLGDPDPIISKIEDNLNGLYFQNREGIKNGKIALGTFDVEELNKRIHRSSTTAAQFSE</sequence>
<name>A0A2K3JRQ5_TRIPR</name>
<gene>
    <name evidence="2" type="ORF">L195_g050024</name>
</gene>
<dbReference type="Gene3D" id="3.10.200.10">
    <property type="entry name" value="Alpha carbonic anhydrase"/>
    <property type="match status" value="1"/>
</dbReference>
<dbReference type="SUPFAM" id="SSF51069">
    <property type="entry name" value="Carbonic anhydrase"/>
    <property type="match status" value="1"/>
</dbReference>
<reference evidence="2 3" key="2">
    <citation type="journal article" date="2017" name="Front. Plant Sci.">
        <title>Gene Classification and Mining of Molecular Markers Useful in Red Clover (Trifolium pratense) Breeding.</title>
        <authorList>
            <person name="Istvanek J."/>
            <person name="Dluhosova J."/>
            <person name="Dluhos P."/>
            <person name="Patkova L."/>
            <person name="Nedelnik J."/>
            <person name="Repkova J."/>
        </authorList>
    </citation>
    <scope>NUCLEOTIDE SEQUENCE [LARGE SCALE GENOMIC DNA]</scope>
    <source>
        <strain evidence="3">cv. Tatra</strain>
        <tissue evidence="2">Young leaves</tissue>
    </source>
</reference>
<evidence type="ECO:0000313" key="3">
    <source>
        <dbReference type="Proteomes" id="UP000236291"/>
    </source>
</evidence>
<dbReference type="PROSITE" id="PS51144">
    <property type="entry name" value="ALPHA_CA_2"/>
    <property type="match status" value="1"/>
</dbReference>
<evidence type="ECO:0000259" key="1">
    <source>
        <dbReference type="PROSITE" id="PS51144"/>
    </source>
</evidence>
<protein>
    <recommendedName>
        <fullName evidence="1">Alpha-carbonic anhydrase domain-containing protein</fullName>
    </recommendedName>
</protein>
<dbReference type="AlphaFoldDB" id="A0A2K3JRQ5"/>
<organism evidence="2 3">
    <name type="scientific">Trifolium pratense</name>
    <name type="common">Red clover</name>
    <dbReference type="NCBI Taxonomy" id="57577"/>
    <lineage>
        <taxon>Eukaryota</taxon>
        <taxon>Viridiplantae</taxon>
        <taxon>Streptophyta</taxon>
        <taxon>Embryophyta</taxon>
        <taxon>Tracheophyta</taxon>
        <taxon>Spermatophyta</taxon>
        <taxon>Magnoliopsida</taxon>
        <taxon>eudicotyledons</taxon>
        <taxon>Gunneridae</taxon>
        <taxon>Pentapetalae</taxon>
        <taxon>rosids</taxon>
        <taxon>fabids</taxon>
        <taxon>Fabales</taxon>
        <taxon>Fabaceae</taxon>
        <taxon>Papilionoideae</taxon>
        <taxon>50 kb inversion clade</taxon>
        <taxon>NPAAA clade</taxon>
        <taxon>Hologalegina</taxon>
        <taxon>IRL clade</taxon>
        <taxon>Trifolieae</taxon>
        <taxon>Trifolium</taxon>
    </lineage>
</organism>
<evidence type="ECO:0000313" key="2">
    <source>
        <dbReference type="EMBL" id="PNX56717.1"/>
    </source>
</evidence>
<feature type="non-terminal residue" evidence="2">
    <location>
        <position position="1"/>
    </location>
</feature>